<dbReference type="PROSITE" id="PS00687">
    <property type="entry name" value="ALDEHYDE_DEHYDR_GLU"/>
    <property type="match status" value="1"/>
</dbReference>
<keyword evidence="8" id="KW-1185">Reference proteome</keyword>
<feature type="region of interest" description="Disordered" evidence="5">
    <location>
        <begin position="1"/>
        <end position="21"/>
    </location>
</feature>
<dbReference type="InterPro" id="IPR016163">
    <property type="entry name" value="Ald_DH_C"/>
</dbReference>
<dbReference type="Gene3D" id="3.40.309.10">
    <property type="entry name" value="Aldehyde Dehydrogenase, Chain A, domain 2"/>
    <property type="match status" value="1"/>
</dbReference>
<comment type="similarity">
    <text evidence="1 4">Belongs to the aldehyde dehydrogenase family.</text>
</comment>
<dbReference type="Gene3D" id="3.40.605.10">
    <property type="entry name" value="Aldehyde Dehydrogenase, Chain A, domain 1"/>
    <property type="match status" value="1"/>
</dbReference>
<evidence type="ECO:0000256" key="3">
    <source>
        <dbReference type="PROSITE-ProRule" id="PRU10007"/>
    </source>
</evidence>
<dbReference type="Proteomes" id="UP000217343">
    <property type="component" value="Chromosome"/>
</dbReference>
<dbReference type="OrthoDB" id="9762436at2"/>
<dbReference type="PANTHER" id="PTHR11699">
    <property type="entry name" value="ALDEHYDE DEHYDROGENASE-RELATED"/>
    <property type="match status" value="1"/>
</dbReference>
<evidence type="ECO:0000313" key="8">
    <source>
        <dbReference type="Proteomes" id="UP000217343"/>
    </source>
</evidence>
<accession>A0A250JT72</accession>
<dbReference type="InterPro" id="IPR016161">
    <property type="entry name" value="Ald_DH/histidinol_DH"/>
</dbReference>
<evidence type="ECO:0000256" key="5">
    <source>
        <dbReference type="SAM" id="MobiDB-lite"/>
    </source>
</evidence>
<dbReference type="RefSeq" id="WP_095958131.1">
    <property type="nucleotide sequence ID" value="NZ_CP022203.1"/>
</dbReference>
<evidence type="ECO:0000256" key="4">
    <source>
        <dbReference type="RuleBase" id="RU003345"/>
    </source>
</evidence>
<evidence type="ECO:0000256" key="2">
    <source>
        <dbReference type="ARBA" id="ARBA00023002"/>
    </source>
</evidence>
<sequence>MSQSPHTVDNPFTGDVAASVEPTPPEALDAVLERARAASRALRALSVEDRVKLVLRACEAMEKDTESIARDITRQMGKPLSQARGEVAGMAGRLRHMAAIAAESLADIVLPPKDGFERRIAKEPLGVVLDLPAWNYPLLTAVNAIAPAVLAGNAVIVKHSPRTPLCGGHFARAFAEAGAPDGAVQALFLDYPRTEQLVGDARVDHVLFTGSVLGGHKMQAAARERFLHIGLELGGNDPAYVAPDCDLDKAVENIVDGAMYNAGQSCCAVERVYVHRSLYERFIAAAEPLVRTYVLGDPESDTTTMGPIAQPWHPAELEAFVQDATGLGARLVTGGRPTQVDGRGRFFEPTLLRDVSPQARLMREESFGPLLPVAPVDSDEEALALMNASRLGLTASVWTSDRERADRLARALEAGTVYMNRCDALDPALPWSGVKDSGRGVTLSALGFDALTRPKALHYRLRF</sequence>
<dbReference type="InterPro" id="IPR016162">
    <property type="entry name" value="Ald_DH_N"/>
</dbReference>
<evidence type="ECO:0000256" key="1">
    <source>
        <dbReference type="ARBA" id="ARBA00009986"/>
    </source>
</evidence>
<keyword evidence="2 4" id="KW-0560">Oxidoreductase</keyword>
<evidence type="ECO:0000313" key="7">
    <source>
        <dbReference type="EMBL" id="ATB46687.1"/>
    </source>
</evidence>
<dbReference type="Pfam" id="PF00171">
    <property type="entry name" value="Aldedh"/>
    <property type="match status" value="1"/>
</dbReference>
<dbReference type="EMBL" id="CP022203">
    <property type="protein sequence ID" value="ATB46687.1"/>
    <property type="molecule type" value="Genomic_DNA"/>
</dbReference>
<organism evidence="7 8">
    <name type="scientific">Corallococcus macrosporus DSM 14697</name>
    <dbReference type="NCBI Taxonomy" id="1189310"/>
    <lineage>
        <taxon>Bacteria</taxon>
        <taxon>Pseudomonadati</taxon>
        <taxon>Myxococcota</taxon>
        <taxon>Myxococcia</taxon>
        <taxon>Myxococcales</taxon>
        <taxon>Cystobacterineae</taxon>
        <taxon>Myxococcaceae</taxon>
        <taxon>Corallococcus</taxon>
    </lineage>
</organism>
<evidence type="ECO:0000259" key="6">
    <source>
        <dbReference type="Pfam" id="PF00171"/>
    </source>
</evidence>
<feature type="domain" description="Aldehyde dehydrogenase" evidence="6">
    <location>
        <begin position="6"/>
        <end position="456"/>
    </location>
</feature>
<dbReference type="FunFam" id="3.40.309.10:FF:000009">
    <property type="entry name" value="Aldehyde dehydrogenase A"/>
    <property type="match status" value="1"/>
</dbReference>
<dbReference type="GO" id="GO:0016620">
    <property type="term" value="F:oxidoreductase activity, acting on the aldehyde or oxo group of donors, NAD or NADP as acceptor"/>
    <property type="evidence" value="ECO:0007669"/>
    <property type="project" value="InterPro"/>
</dbReference>
<dbReference type="KEGG" id="mmas:MYMAC_002292"/>
<dbReference type="AlphaFoldDB" id="A0A250JT72"/>
<dbReference type="SUPFAM" id="SSF53720">
    <property type="entry name" value="ALDH-like"/>
    <property type="match status" value="1"/>
</dbReference>
<dbReference type="InterPro" id="IPR015590">
    <property type="entry name" value="Aldehyde_DH_dom"/>
</dbReference>
<dbReference type="CDD" id="cd07102">
    <property type="entry name" value="ALDH_EDX86601"/>
    <property type="match status" value="1"/>
</dbReference>
<protein>
    <submittedName>
        <fullName evidence="7">Aldehyde dehydrogenase</fullName>
    </submittedName>
</protein>
<dbReference type="InterPro" id="IPR029510">
    <property type="entry name" value="Ald_DH_CS_GLU"/>
</dbReference>
<name>A0A250JT72_9BACT</name>
<reference evidence="7 8" key="1">
    <citation type="submission" date="2017-06" db="EMBL/GenBank/DDBJ databases">
        <title>Sequencing and comparative analysis of myxobacterial genomes.</title>
        <authorList>
            <person name="Rupp O."/>
            <person name="Goesmann A."/>
            <person name="Sogaard-Andersen L."/>
        </authorList>
    </citation>
    <scope>NUCLEOTIDE SEQUENCE [LARGE SCALE GENOMIC DNA]</scope>
    <source>
        <strain evidence="7 8">DSM 14697</strain>
    </source>
</reference>
<gene>
    <name evidence="7" type="ORF">MYMAC_002292</name>
</gene>
<feature type="active site" evidence="3">
    <location>
        <position position="232"/>
    </location>
</feature>
<proteinExistence type="inferred from homology"/>